<reference evidence="2" key="3">
    <citation type="submission" date="2015-04" db="UniProtKB">
        <authorList>
            <consortium name="EnsemblPlants"/>
        </authorList>
    </citation>
    <scope>IDENTIFICATION</scope>
</reference>
<name>A0A0D9X8C5_9ORYZ</name>
<reference evidence="2 3" key="1">
    <citation type="submission" date="2012-08" db="EMBL/GenBank/DDBJ databases">
        <title>Oryza genome evolution.</title>
        <authorList>
            <person name="Wing R.A."/>
        </authorList>
    </citation>
    <scope>NUCLEOTIDE SEQUENCE</scope>
</reference>
<evidence type="ECO:0000313" key="2">
    <source>
        <dbReference type="EnsemblPlants" id="LPERR08G13490.1"/>
    </source>
</evidence>
<organism evidence="2 3">
    <name type="scientific">Leersia perrieri</name>
    <dbReference type="NCBI Taxonomy" id="77586"/>
    <lineage>
        <taxon>Eukaryota</taxon>
        <taxon>Viridiplantae</taxon>
        <taxon>Streptophyta</taxon>
        <taxon>Embryophyta</taxon>
        <taxon>Tracheophyta</taxon>
        <taxon>Spermatophyta</taxon>
        <taxon>Magnoliopsida</taxon>
        <taxon>Liliopsida</taxon>
        <taxon>Poales</taxon>
        <taxon>Poaceae</taxon>
        <taxon>BOP clade</taxon>
        <taxon>Oryzoideae</taxon>
        <taxon>Oryzeae</taxon>
        <taxon>Oryzinae</taxon>
        <taxon>Leersia</taxon>
    </lineage>
</organism>
<protein>
    <submittedName>
        <fullName evidence="2">Uncharacterized protein</fullName>
    </submittedName>
</protein>
<evidence type="ECO:0000256" key="1">
    <source>
        <dbReference type="SAM" id="Coils"/>
    </source>
</evidence>
<sequence length="159" mass="18220">MSAAAVLRFAGRSLRLPASSSFPRALVQKGQRLSPPVEKLISTRRLYSSDCVAGKTAELINKHTPLDPHTRLLNSGQQQHVMPTKRLRPLDESTLRKLDEINRVYDRMEITLKELELVIKQKNERIYRRRRTLAGGCILAGLGIYLKRRFSGREKDKKE</sequence>
<keyword evidence="3" id="KW-1185">Reference proteome</keyword>
<evidence type="ECO:0000313" key="3">
    <source>
        <dbReference type="Proteomes" id="UP000032180"/>
    </source>
</evidence>
<dbReference type="EnsemblPlants" id="LPERR08G13490.1">
    <property type="protein sequence ID" value="LPERR08G13490.1"/>
    <property type="gene ID" value="LPERR08G13490"/>
</dbReference>
<dbReference type="HOGENOM" id="CLU_1663303_0_0_1"/>
<proteinExistence type="predicted"/>
<dbReference type="Proteomes" id="UP000032180">
    <property type="component" value="Chromosome 8"/>
</dbReference>
<accession>A0A0D9X8C5</accession>
<keyword evidence="1" id="KW-0175">Coiled coil</keyword>
<reference evidence="3" key="2">
    <citation type="submission" date="2013-12" db="EMBL/GenBank/DDBJ databases">
        <authorList>
            <person name="Yu Y."/>
            <person name="Lee S."/>
            <person name="de Baynast K."/>
            <person name="Wissotski M."/>
            <person name="Liu L."/>
            <person name="Talag J."/>
            <person name="Goicoechea J."/>
            <person name="Angelova A."/>
            <person name="Jetty R."/>
            <person name="Kudrna D."/>
            <person name="Golser W."/>
            <person name="Rivera L."/>
            <person name="Zhang J."/>
            <person name="Wing R."/>
        </authorList>
    </citation>
    <scope>NUCLEOTIDE SEQUENCE</scope>
</reference>
<dbReference type="AlphaFoldDB" id="A0A0D9X8C5"/>
<dbReference type="Gramene" id="LPERR08G13490.1">
    <property type="protein sequence ID" value="LPERR08G13490.1"/>
    <property type="gene ID" value="LPERR08G13490"/>
</dbReference>
<feature type="coiled-coil region" evidence="1">
    <location>
        <begin position="98"/>
        <end position="125"/>
    </location>
</feature>